<name>A0ABU0W699_9GAMM</name>
<feature type="domain" description="Glycosyltransferase subfamily 4-like N-terminal" evidence="2">
    <location>
        <begin position="23"/>
        <end position="163"/>
    </location>
</feature>
<dbReference type="Proteomes" id="UP001239019">
    <property type="component" value="Unassembled WGS sequence"/>
</dbReference>
<evidence type="ECO:0000259" key="1">
    <source>
        <dbReference type="Pfam" id="PF00534"/>
    </source>
</evidence>
<dbReference type="EC" id="2.4.-.-" evidence="3"/>
<dbReference type="RefSeq" id="WP_306728058.1">
    <property type="nucleotide sequence ID" value="NZ_JAVDDT010000003.1"/>
</dbReference>
<keyword evidence="3" id="KW-0808">Transferase</keyword>
<evidence type="ECO:0000313" key="4">
    <source>
        <dbReference type="Proteomes" id="UP001239019"/>
    </source>
</evidence>
<proteinExistence type="predicted"/>
<sequence length="364" mass="40325">MSLTVLHVFRQIDAGERHQLLGQKAQGVDVHVVCAGRANFQDDLAAAGIPVHHIDFERRIDRPAIARLRELVETIRPDIVHAFMKICLSNAIRAIDGLPPRLVAYRGIVGNLHWLDPSSRRTFFHPRVDRIICVCEAIRQDLLSNRFLGWGLPEEKVVTIHKGHIVDWWRRDDTPEDLSEVGVPAGAPVIGCVAQMRKRKGIPLLVEAFEQLANREAHLVLIGKVGDRQVPGRIARSPARDRIHLLGWRPDAARLAGAFDIFVLPSLRREGLPRAVIEAMCQNVPPVVTDSGGSPELIEDGVSGRIVASGQVAPLVAALDGLLADPAGRQRMGEAAEQRIRQCFTPEQTVERTLALYREILPAR</sequence>
<dbReference type="SUPFAM" id="SSF53756">
    <property type="entry name" value="UDP-Glycosyltransferase/glycogen phosphorylase"/>
    <property type="match status" value="1"/>
</dbReference>
<dbReference type="PANTHER" id="PTHR12526">
    <property type="entry name" value="GLYCOSYLTRANSFERASE"/>
    <property type="match status" value="1"/>
</dbReference>
<protein>
    <submittedName>
        <fullName evidence="3">Glycosyltransferase</fullName>
        <ecNumber evidence="3">2.4.-.-</ecNumber>
    </submittedName>
</protein>
<evidence type="ECO:0000259" key="2">
    <source>
        <dbReference type="Pfam" id="PF13439"/>
    </source>
</evidence>
<comment type="caution">
    <text evidence="3">The sequence shown here is derived from an EMBL/GenBank/DDBJ whole genome shotgun (WGS) entry which is preliminary data.</text>
</comment>
<organism evidence="3 4">
    <name type="scientific">Natronospira bacteriovora</name>
    <dbReference type="NCBI Taxonomy" id="3069753"/>
    <lineage>
        <taxon>Bacteria</taxon>
        <taxon>Pseudomonadati</taxon>
        <taxon>Pseudomonadota</taxon>
        <taxon>Gammaproteobacteria</taxon>
        <taxon>Natronospirales</taxon>
        <taxon>Natronospiraceae</taxon>
        <taxon>Natronospira</taxon>
    </lineage>
</organism>
<dbReference type="Pfam" id="PF00534">
    <property type="entry name" value="Glycos_transf_1"/>
    <property type="match status" value="1"/>
</dbReference>
<dbReference type="InterPro" id="IPR028098">
    <property type="entry name" value="Glyco_trans_4-like_N"/>
</dbReference>
<reference evidence="3 4" key="1">
    <citation type="submission" date="2023-08" db="EMBL/GenBank/DDBJ databases">
        <title>Whole-genome sequencing of halo(alkali)philic microorganisms from hypersaline lakes.</title>
        <authorList>
            <person name="Sorokin D.Y."/>
            <person name="Abbas B."/>
            <person name="Merkel A.Y."/>
        </authorList>
    </citation>
    <scope>NUCLEOTIDE SEQUENCE [LARGE SCALE GENOMIC DNA]</scope>
    <source>
        <strain evidence="3 4">AB-CW4</strain>
    </source>
</reference>
<keyword evidence="4" id="KW-1185">Reference proteome</keyword>
<dbReference type="Pfam" id="PF13439">
    <property type="entry name" value="Glyco_transf_4"/>
    <property type="match status" value="1"/>
</dbReference>
<gene>
    <name evidence="3" type="ORF">RBH19_06725</name>
</gene>
<keyword evidence="3" id="KW-0328">Glycosyltransferase</keyword>
<evidence type="ECO:0000313" key="3">
    <source>
        <dbReference type="EMBL" id="MDQ2069560.1"/>
    </source>
</evidence>
<accession>A0ABU0W699</accession>
<dbReference type="InterPro" id="IPR001296">
    <property type="entry name" value="Glyco_trans_1"/>
</dbReference>
<dbReference type="EMBL" id="JAVDDT010000003">
    <property type="protein sequence ID" value="MDQ2069560.1"/>
    <property type="molecule type" value="Genomic_DNA"/>
</dbReference>
<feature type="domain" description="Glycosyl transferase family 1" evidence="1">
    <location>
        <begin position="176"/>
        <end position="339"/>
    </location>
</feature>
<dbReference type="Gene3D" id="3.40.50.2000">
    <property type="entry name" value="Glycogen Phosphorylase B"/>
    <property type="match status" value="2"/>
</dbReference>
<dbReference type="GO" id="GO:0016757">
    <property type="term" value="F:glycosyltransferase activity"/>
    <property type="evidence" value="ECO:0007669"/>
    <property type="project" value="UniProtKB-KW"/>
</dbReference>